<dbReference type="EMBL" id="PKPP01017434">
    <property type="protein sequence ID" value="PWA36960.1"/>
    <property type="molecule type" value="Genomic_DNA"/>
</dbReference>
<gene>
    <name evidence="7" type="ORF">CTI12_AA594700</name>
</gene>
<comment type="similarity">
    <text evidence="1">Belongs to the peptidase C48 family.</text>
</comment>
<dbReference type="InterPro" id="IPR003653">
    <property type="entry name" value="Peptidase_C48_C"/>
</dbReference>
<dbReference type="STRING" id="35608.A0A2U1KJK1"/>
<dbReference type="GO" id="GO:0005634">
    <property type="term" value="C:nucleus"/>
    <property type="evidence" value="ECO:0007669"/>
    <property type="project" value="UniProtKB-SubCell"/>
</dbReference>
<dbReference type="PANTHER" id="PTHR12746">
    <property type="entry name" value="NONSENSE-MEDIATED MRNA DECAY PROTEIN 3"/>
    <property type="match status" value="1"/>
</dbReference>
<dbReference type="OrthoDB" id="203821at2759"/>
<comment type="function">
    <text evidence="4">Acts as an adapter for the XPO1/CRM1-mediated export of the 60S ribosomal subunit.</text>
</comment>
<keyword evidence="3" id="KW-0378">Hydrolase</keyword>
<dbReference type="InterPro" id="IPR038765">
    <property type="entry name" value="Papain-like_cys_pep_sf"/>
</dbReference>
<keyword evidence="8" id="KW-1185">Reference proteome</keyword>
<feature type="domain" description="Ubiquitin-like protease family profile" evidence="5">
    <location>
        <begin position="150"/>
        <end position="220"/>
    </location>
</feature>
<keyword evidence="4" id="KW-0813">Transport</keyword>
<dbReference type="PANTHER" id="PTHR12746:SF2">
    <property type="entry name" value="60S RIBOSOMAL EXPORT PROTEIN NMD3"/>
    <property type="match status" value="1"/>
</dbReference>
<dbReference type="GO" id="GO:0000055">
    <property type="term" value="P:ribosomal large subunit export from nucleus"/>
    <property type="evidence" value="ECO:0007669"/>
    <property type="project" value="TreeGrafter"/>
</dbReference>
<dbReference type="GO" id="GO:0043023">
    <property type="term" value="F:ribosomal large subunit binding"/>
    <property type="evidence" value="ECO:0007669"/>
    <property type="project" value="InterPro"/>
</dbReference>
<feature type="domain" description="Nmd3 N-terminal" evidence="6">
    <location>
        <begin position="34"/>
        <end position="83"/>
    </location>
</feature>
<dbReference type="InterPro" id="IPR039768">
    <property type="entry name" value="Nmd3"/>
</dbReference>
<dbReference type="AlphaFoldDB" id="A0A2U1KJK1"/>
<dbReference type="SUPFAM" id="SSF54001">
    <property type="entry name" value="Cysteine proteinases"/>
    <property type="match status" value="1"/>
</dbReference>
<dbReference type="GO" id="GO:0015031">
    <property type="term" value="P:protein transport"/>
    <property type="evidence" value="ECO:0007669"/>
    <property type="project" value="UniProtKB-KW"/>
</dbReference>
<evidence type="ECO:0000256" key="1">
    <source>
        <dbReference type="ARBA" id="ARBA00005234"/>
    </source>
</evidence>
<evidence type="ECO:0000259" key="6">
    <source>
        <dbReference type="Pfam" id="PF04981"/>
    </source>
</evidence>
<dbReference type="GO" id="GO:0006508">
    <property type="term" value="P:proteolysis"/>
    <property type="evidence" value="ECO:0007669"/>
    <property type="project" value="UniProtKB-KW"/>
</dbReference>
<evidence type="ECO:0000256" key="2">
    <source>
        <dbReference type="ARBA" id="ARBA00022670"/>
    </source>
</evidence>
<evidence type="ECO:0000313" key="7">
    <source>
        <dbReference type="EMBL" id="PWA36960.1"/>
    </source>
</evidence>
<dbReference type="Proteomes" id="UP000245207">
    <property type="component" value="Unassembled WGS sequence"/>
</dbReference>
<dbReference type="GO" id="GO:0005737">
    <property type="term" value="C:cytoplasm"/>
    <property type="evidence" value="ECO:0007669"/>
    <property type="project" value="UniProtKB-SubCell"/>
</dbReference>
<comment type="similarity">
    <text evidence="4">Belongs to the NMD3 family.</text>
</comment>
<name>A0A2U1KJK1_ARTAN</name>
<reference evidence="7 8" key="1">
    <citation type="journal article" date="2018" name="Mol. Plant">
        <title>The genome of Artemisia annua provides insight into the evolution of Asteraceae family and artemisinin biosynthesis.</title>
        <authorList>
            <person name="Shen Q."/>
            <person name="Zhang L."/>
            <person name="Liao Z."/>
            <person name="Wang S."/>
            <person name="Yan T."/>
            <person name="Shi P."/>
            <person name="Liu M."/>
            <person name="Fu X."/>
            <person name="Pan Q."/>
            <person name="Wang Y."/>
            <person name="Lv Z."/>
            <person name="Lu X."/>
            <person name="Zhang F."/>
            <person name="Jiang W."/>
            <person name="Ma Y."/>
            <person name="Chen M."/>
            <person name="Hao X."/>
            <person name="Li L."/>
            <person name="Tang Y."/>
            <person name="Lv G."/>
            <person name="Zhou Y."/>
            <person name="Sun X."/>
            <person name="Brodelius P.E."/>
            <person name="Rose J.K.C."/>
            <person name="Tang K."/>
        </authorList>
    </citation>
    <scope>NUCLEOTIDE SEQUENCE [LARGE SCALE GENOMIC DNA]</scope>
    <source>
        <strain evidence="8">cv. Huhao1</strain>
        <tissue evidence="7">Leaf</tissue>
    </source>
</reference>
<evidence type="ECO:0000313" key="8">
    <source>
        <dbReference type="Proteomes" id="UP000245207"/>
    </source>
</evidence>
<proteinExistence type="inferred from homology"/>
<dbReference type="InterPro" id="IPR007064">
    <property type="entry name" value="Nmd3_N"/>
</dbReference>
<keyword evidence="4" id="KW-0539">Nucleus</keyword>
<keyword evidence="4" id="KW-0963">Cytoplasm</keyword>
<comment type="subcellular location">
    <subcellularLocation>
        <location evidence="4">Cytoplasm</location>
    </subcellularLocation>
    <subcellularLocation>
        <location evidence="4">Nucleus</location>
    </subcellularLocation>
</comment>
<dbReference type="GO" id="GO:0008234">
    <property type="term" value="F:cysteine-type peptidase activity"/>
    <property type="evidence" value="ECO:0007669"/>
    <property type="project" value="InterPro"/>
</dbReference>
<organism evidence="7 8">
    <name type="scientific">Artemisia annua</name>
    <name type="common">Sweet wormwood</name>
    <dbReference type="NCBI Taxonomy" id="35608"/>
    <lineage>
        <taxon>Eukaryota</taxon>
        <taxon>Viridiplantae</taxon>
        <taxon>Streptophyta</taxon>
        <taxon>Embryophyta</taxon>
        <taxon>Tracheophyta</taxon>
        <taxon>Spermatophyta</taxon>
        <taxon>Magnoliopsida</taxon>
        <taxon>eudicotyledons</taxon>
        <taxon>Gunneridae</taxon>
        <taxon>Pentapetalae</taxon>
        <taxon>asterids</taxon>
        <taxon>campanulids</taxon>
        <taxon>Asterales</taxon>
        <taxon>Asteraceae</taxon>
        <taxon>Asteroideae</taxon>
        <taxon>Anthemideae</taxon>
        <taxon>Artemisiinae</taxon>
        <taxon>Artemisia</taxon>
    </lineage>
</organism>
<comment type="caution">
    <text evidence="7">The sequence shown here is derived from an EMBL/GenBank/DDBJ whole genome shotgun (WGS) entry which is preliminary data.</text>
</comment>
<accession>A0A2U1KJK1</accession>
<evidence type="ECO:0000256" key="4">
    <source>
        <dbReference type="RuleBase" id="RU364108"/>
    </source>
</evidence>
<keyword evidence="4" id="KW-0653">Protein transport</keyword>
<sequence>MGNVPCCKCGVPMTPNAANICFKCLRSEVDKTEEFVWKPHSERLKVKVRVQKKVLDGAVLEQAYAVEYVVHDQMCDSCSRVVGLNQQRPLVTSRFLEYYKSGHCDFGSFLYLKNFRVRKGFWDSMLCLNLPNGDGYLDDTHVEAYLRYCFQKFLHERWFKANNFDETGYKITFHHPHNVPQQSGCFGDCGPLMLMFMKTLLHGCTVNMVAETIELRRRARETMLEELYNTVVPFDPSLADDEVTPISLVPFPC</sequence>
<protein>
    <recommendedName>
        <fullName evidence="4">60S ribosomal export protein NMD3</fullName>
    </recommendedName>
</protein>
<dbReference type="Pfam" id="PF04981">
    <property type="entry name" value="NMD3"/>
    <property type="match status" value="1"/>
</dbReference>
<keyword evidence="2" id="KW-0645">Protease</keyword>
<evidence type="ECO:0000256" key="3">
    <source>
        <dbReference type="ARBA" id="ARBA00022801"/>
    </source>
</evidence>
<evidence type="ECO:0000259" key="5">
    <source>
        <dbReference type="Pfam" id="PF02902"/>
    </source>
</evidence>
<dbReference type="Gene3D" id="3.40.395.10">
    <property type="entry name" value="Adenoviral Proteinase, Chain A"/>
    <property type="match status" value="1"/>
</dbReference>
<dbReference type="Pfam" id="PF02902">
    <property type="entry name" value="Peptidase_C48"/>
    <property type="match status" value="1"/>
</dbReference>